<feature type="compositionally biased region" description="Basic and acidic residues" evidence="4">
    <location>
        <begin position="882"/>
        <end position="899"/>
    </location>
</feature>
<dbReference type="GO" id="GO:0008234">
    <property type="term" value="F:cysteine-type peptidase activity"/>
    <property type="evidence" value="ECO:0007669"/>
    <property type="project" value="InterPro"/>
</dbReference>
<dbReference type="PROSITE" id="PS50600">
    <property type="entry name" value="ULP_PROTEASE"/>
    <property type="match status" value="1"/>
</dbReference>
<comment type="similarity">
    <text evidence="1">Belongs to the peptidase C48 family.</text>
</comment>
<dbReference type="SUPFAM" id="SSF54001">
    <property type="entry name" value="Cysteine proteinases"/>
    <property type="match status" value="1"/>
</dbReference>
<name>A0A251VDM7_HELAN</name>
<feature type="compositionally biased region" description="Basic and acidic residues" evidence="4">
    <location>
        <begin position="407"/>
        <end position="432"/>
    </location>
</feature>
<evidence type="ECO:0000256" key="2">
    <source>
        <dbReference type="ARBA" id="ARBA00022670"/>
    </source>
</evidence>
<protein>
    <submittedName>
        <fullName evidence="6">Putative ulp1 protease family, C-terminal catalytic domain-containing protein</fullName>
    </submittedName>
</protein>
<dbReference type="PANTHER" id="PTHR34835">
    <property type="entry name" value="OS07G0283600 PROTEIN-RELATED"/>
    <property type="match status" value="1"/>
</dbReference>
<dbReference type="InParanoid" id="A0A251VDM7"/>
<keyword evidence="2 6" id="KW-0645">Protease</keyword>
<keyword evidence="7" id="KW-1185">Reference proteome</keyword>
<dbReference type="Proteomes" id="UP000215914">
    <property type="component" value="Chromosome 2"/>
</dbReference>
<feature type="domain" description="Ubiquitin-like protease family profile" evidence="5">
    <location>
        <begin position="1093"/>
        <end position="1282"/>
    </location>
</feature>
<evidence type="ECO:0000313" key="7">
    <source>
        <dbReference type="Proteomes" id="UP000215914"/>
    </source>
</evidence>
<dbReference type="InterPro" id="IPR003653">
    <property type="entry name" value="Peptidase_C48_C"/>
</dbReference>
<evidence type="ECO:0000259" key="5">
    <source>
        <dbReference type="PROSITE" id="PS50600"/>
    </source>
</evidence>
<evidence type="ECO:0000256" key="4">
    <source>
        <dbReference type="SAM" id="MobiDB-lite"/>
    </source>
</evidence>
<feature type="region of interest" description="Disordered" evidence="4">
    <location>
        <begin position="864"/>
        <end position="899"/>
    </location>
</feature>
<dbReference type="EMBL" id="CM007891">
    <property type="protein sequence ID" value="OTG33333.1"/>
    <property type="molecule type" value="Genomic_DNA"/>
</dbReference>
<reference evidence="7" key="1">
    <citation type="journal article" date="2017" name="Nature">
        <title>The sunflower genome provides insights into oil metabolism, flowering and Asterid evolution.</title>
        <authorList>
            <person name="Badouin H."/>
            <person name="Gouzy J."/>
            <person name="Grassa C.J."/>
            <person name="Murat F."/>
            <person name="Staton S.E."/>
            <person name="Cottret L."/>
            <person name="Lelandais-Briere C."/>
            <person name="Owens G.L."/>
            <person name="Carrere S."/>
            <person name="Mayjonade B."/>
            <person name="Legrand L."/>
            <person name="Gill N."/>
            <person name="Kane N.C."/>
            <person name="Bowers J.E."/>
            <person name="Hubner S."/>
            <person name="Bellec A."/>
            <person name="Berard A."/>
            <person name="Berges H."/>
            <person name="Blanchet N."/>
            <person name="Boniface M.C."/>
            <person name="Brunel D."/>
            <person name="Catrice O."/>
            <person name="Chaidir N."/>
            <person name="Claudel C."/>
            <person name="Donnadieu C."/>
            <person name="Faraut T."/>
            <person name="Fievet G."/>
            <person name="Helmstetter N."/>
            <person name="King M."/>
            <person name="Knapp S.J."/>
            <person name="Lai Z."/>
            <person name="Le Paslier M.C."/>
            <person name="Lippi Y."/>
            <person name="Lorenzon L."/>
            <person name="Mandel J.R."/>
            <person name="Marage G."/>
            <person name="Marchand G."/>
            <person name="Marquand E."/>
            <person name="Bret-Mestries E."/>
            <person name="Morien E."/>
            <person name="Nambeesan S."/>
            <person name="Nguyen T."/>
            <person name="Pegot-Espagnet P."/>
            <person name="Pouilly N."/>
            <person name="Raftis F."/>
            <person name="Sallet E."/>
            <person name="Schiex T."/>
            <person name="Thomas J."/>
            <person name="Vandecasteele C."/>
            <person name="Vares D."/>
            <person name="Vear F."/>
            <person name="Vautrin S."/>
            <person name="Crespi M."/>
            <person name="Mangin B."/>
            <person name="Burke J.M."/>
            <person name="Salse J."/>
            <person name="Munos S."/>
            <person name="Vincourt P."/>
            <person name="Rieseberg L.H."/>
            <person name="Langlade N.B."/>
        </authorList>
    </citation>
    <scope>NUCLEOTIDE SEQUENCE [LARGE SCALE GENOMIC DNA]</scope>
    <source>
        <strain evidence="7">cv. SF193</strain>
    </source>
</reference>
<feature type="region of interest" description="Disordered" evidence="4">
    <location>
        <begin position="305"/>
        <end position="341"/>
    </location>
</feature>
<evidence type="ECO:0000256" key="3">
    <source>
        <dbReference type="ARBA" id="ARBA00022801"/>
    </source>
</evidence>
<dbReference type="Gene3D" id="3.40.395.10">
    <property type="entry name" value="Adenoviral Proteinase, Chain A"/>
    <property type="match status" value="2"/>
</dbReference>
<gene>
    <name evidence="6" type="ORF">HannXRQ_Chr02g0033561</name>
</gene>
<evidence type="ECO:0000256" key="1">
    <source>
        <dbReference type="ARBA" id="ARBA00005234"/>
    </source>
</evidence>
<feature type="region of interest" description="Disordered" evidence="4">
    <location>
        <begin position="24"/>
        <end position="58"/>
    </location>
</feature>
<feature type="region of interest" description="Disordered" evidence="4">
    <location>
        <begin position="387"/>
        <end position="432"/>
    </location>
</feature>
<dbReference type="InterPro" id="IPR038765">
    <property type="entry name" value="Papain-like_cys_pep_sf"/>
</dbReference>
<proteinExistence type="inferred from homology"/>
<feature type="compositionally biased region" description="Basic and acidic residues" evidence="4">
    <location>
        <begin position="308"/>
        <end position="325"/>
    </location>
</feature>
<organism evidence="6 7">
    <name type="scientific">Helianthus annuus</name>
    <name type="common">Common sunflower</name>
    <dbReference type="NCBI Taxonomy" id="4232"/>
    <lineage>
        <taxon>Eukaryota</taxon>
        <taxon>Viridiplantae</taxon>
        <taxon>Streptophyta</taxon>
        <taxon>Embryophyta</taxon>
        <taxon>Tracheophyta</taxon>
        <taxon>Spermatophyta</taxon>
        <taxon>Magnoliopsida</taxon>
        <taxon>eudicotyledons</taxon>
        <taxon>Gunneridae</taxon>
        <taxon>Pentapetalae</taxon>
        <taxon>asterids</taxon>
        <taxon>campanulids</taxon>
        <taxon>Asterales</taxon>
        <taxon>Asteraceae</taxon>
        <taxon>Asteroideae</taxon>
        <taxon>Heliantheae alliance</taxon>
        <taxon>Heliantheae</taxon>
        <taxon>Helianthus</taxon>
    </lineage>
</organism>
<evidence type="ECO:0000313" key="6">
    <source>
        <dbReference type="EMBL" id="OTG33333.1"/>
    </source>
</evidence>
<feature type="compositionally biased region" description="Polar residues" evidence="4">
    <location>
        <begin position="24"/>
        <end position="34"/>
    </location>
</feature>
<accession>A0A251VDM7</accession>
<dbReference type="GO" id="GO:0006508">
    <property type="term" value="P:proteolysis"/>
    <property type="evidence" value="ECO:0007669"/>
    <property type="project" value="UniProtKB-KW"/>
</dbReference>
<dbReference type="PANTHER" id="PTHR34835:SF90">
    <property type="entry name" value="AMINOTRANSFERASE-LIKE PLANT MOBILE DOMAIN-CONTAINING PROTEIN"/>
    <property type="match status" value="1"/>
</dbReference>
<keyword evidence="3" id="KW-0378">Hydrolase</keyword>
<sequence>MTNTALRDVVNNMDQPVNLAECSQQQAHKQNTITDAYDKEKPPTTSADEPDEVTEAEMQSVETLLKLAPILQTSSASNQKTPVSANTNKTDDERHTHLVRTRINMIREKNEKRMAELGDAYRSPYCNRVTNLYEPLLGRDQTIICYLLAPVGDIGYAESFTKRYRGRPEKLRRVLILYLKGKIGQKEWITKLEKAKIIRKEMDWRTLQNGCDCGVFTMRHMETYKGKSPWNAGFKTEDQKKIQDSQLRFLRYRYLSKIVLSDYNLIRKEVYDKATDFMKNSIPVDALHDLDSKISNRLDQFFNLKKGKQNEKSERRSKKRNDPVKPVHISGITTGVADDDDDFEPPIQSIMTKQPQKLKVNKKHTKLSLQDDDDDFEVPIRDLIVKRGENTRKRPNTTTNQDGDDFEPVKKKQSKNEKQMDPIEGKRKITDAEPIRTEPRPYYDYHHDVISLRCSPSGFMDTVKHFTEAQVADVKSIGFGEVLNIKLYHISTRLGYWLVRNYDEQYSTLNIGNHKIEITRDSVHDVFGIPKGNVIVREKNKPRKGAIVEKNTATQGAETTIDEFKNQWPDTNKITHTLLARTMSKQTTGGRLFKLNFLAYWNTLFVEITKSTTVKQSFLLAIDKEEDIPNLDWCSFVLESLKRTRQGWKKLDSQYNGPVAFLTLLYSHYFNKRHKIFDEAVKMPVIQYVTSGMIDDVEEYLYNNGPLNVEDCDEVEKDEGANDNRQDQQHVTASRINGDDHQNQESTTAPFEIVKQNTSTLYTDLFADNIPIHEAAAVQENLTEFNTLDQRMEDTDEYIIPPVDTTHVYNRRNLAGNLDGEDPIDEALNLDEMDIGTQTQKEIDYCSTPVQLTGVIYDHAAWEASKKSKKGGETNQELEGDGDARLEHENTGKDKGCDDVHNTPFDDGGISDSCLAALQTIEPGVYRQTTEVAQADVVNNMDQPVNLAECSQQQAHKHNTITDAYDKEKPPTTSADEPDEVTEAEMQSVETLLKLAPILQTSSASNQKTHVSANTNKTDGERHTHLVRTRINMIREKNEKRMAELGDAYRSPYCNRVTNLYEPLLGRDQTIICYLLAPVGDIGTLIYKSDSGVETLKIIFETFHPSQYISYGGMDAFVDVLNFEEKKRDKKSSPYRLFLPTTILQDEMFEPKITDTDRLKVFGPSVDDILCKYQVKKVDKVDLIFIPVLLSDHYWCLCFNMKNGDIELIDNSRYAESFTKRYRGRPEKLRRVLILYLKGKIGQKEWITKLEKAKIIRKEMDWRTLQNGCDCGVFTMRHMETYKGKSPWNAGFKTEDQKKIQDSQLRFLRYRYLSKIVLSDYNLIRKEVYDKATDFMKNSIPADALHDLDSKISNRLDQFFNLKKGKQNEKS</sequence>